<feature type="transmembrane region" description="Helical" evidence="5">
    <location>
        <begin position="97"/>
        <end position="115"/>
    </location>
</feature>
<comment type="subcellular location">
    <subcellularLocation>
        <location evidence="1">Membrane</location>
        <topology evidence="1">Multi-pass membrane protein</topology>
    </subcellularLocation>
</comment>
<keyword evidence="2 5" id="KW-0812">Transmembrane</keyword>
<dbReference type="InterPro" id="IPR036259">
    <property type="entry name" value="MFS_trans_sf"/>
</dbReference>
<dbReference type="CDD" id="cd17365">
    <property type="entry name" value="MFS_PcaK_like"/>
    <property type="match status" value="1"/>
</dbReference>
<feature type="transmembrane region" description="Helical" evidence="5">
    <location>
        <begin position="184"/>
        <end position="204"/>
    </location>
</feature>
<evidence type="ECO:0000313" key="8">
    <source>
        <dbReference type="Proteomes" id="UP001202831"/>
    </source>
</evidence>
<comment type="caution">
    <text evidence="7">The sequence shown here is derived from an EMBL/GenBank/DDBJ whole genome shotgun (WGS) entry which is preliminary data.</text>
</comment>
<feature type="transmembrane region" description="Helical" evidence="5">
    <location>
        <begin position="424"/>
        <end position="441"/>
    </location>
</feature>
<evidence type="ECO:0000256" key="2">
    <source>
        <dbReference type="ARBA" id="ARBA00022692"/>
    </source>
</evidence>
<feature type="domain" description="Major facilitator superfamily (MFS) profile" evidence="6">
    <location>
        <begin position="30"/>
        <end position="446"/>
    </location>
</feature>
<protein>
    <submittedName>
        <fullName evidence="7">MFS transporter</fullName>
    </submittedName>
</protein>
<dbReference type="PANTHER" id="PTHR23508:SF10">
    <property type="entry name" value="CARBOXYLIC ACID TRANSPORTER PROTEIN HOMOLOG"/>
    <property type="match status" value="1"/>
</dbReference>
<feature type="transmembrane region" description="Helical" evidence="5">
    <location>
        <begin position="330"/>
        <end position="353"/>
    </location>
</feature>
<sequence length="446" mass="47742">MVQTSAELSHPTLKAQLIDSKPIRYFQWIILVLAVCINILDGFDVTAMAYAAHHVGEELQLSEDKLGLLFSVTLAGMMLGATALTPLSDAFGRRPTIIVWLGIIGISVLLTALSTSLWSMILLRLITGLGVGAMLANVTVLVSEYTPKARASFAVMAIVAGYPAGASMGGFVAAPLLADYGWPAVFIAGGSLTLILMMLAIAFIPESLEFLQTKQTPTNLVRLNKLLKKLGEPSLNSYADIQAISNMQHQKSAQPSNAFGLLNAEFRGKTLTLWATFFFCFICLYFLMSWLPKLVINSGLSESMGIYASIALNGGGAIGILTLGFFTRRLALSVLIAIFLLVAAVGMTAIKLFTSPELFLGYLFVLGFLLQGGFTGLYAIAAKLYPVEIRATGVGWAIGLGRFGAVVGPYVGGLLIAASVSMEWNFILFAIPLSIAGLFAYKLKVR</sequence>
<dbReference type="RefSeq" id="WP_249248099.1">
    <property type="nucleotide sequence ID" value="NZ_JAKIKT010000002.1"/>
</dbReference>
<dbReference type="SUPFAM" id="SSF103473">
    <property type="entry name" value="MFS general substrate transporter"/>
    <property type="match status" value="1"/>
</dbReference>
<dbReference type="Gene3D" id="1.20.1250.20">
    <property type="entry name" value="MFS general substrate transporter like domains"/>
    <property type="match status" value="1"/>
</dbReference>
<proteinExistence type="predicted"/>
<feature type="transmembrane region" description="Helical" evidence="5">
    <location>
        <begin position="304"/>
        <end position="323"/>
    </location>
</feature>
<feature type="transmembrane region" description="Helical" evidence="5">
    <location>
        <begin position="66"/>
        <end position="85"/>
    </location>
</feature>
<gene>
    <name evidence="7" type="ORF">L2725_05730</name>
</gene>
<feature type="transmembrane region" description="Helical" evidence="5">
    <location>
        <begin position="359"/>
        <end position="381"/>
    </location>
</feature>
<dbReference type="InterPro" id="IPR011701">
    <property type="entry name" value="MFS"/>
</dbReference>
<organism evidence="7 8">
    <name type="scientific">Shewanella corallii</name>
    <dbReference type="NCBI Taxonomy" id="560080"/>
    <lineage>
        <taxon>Bacteria</taxon>
        <taxon>Pseudomonadati</taxon>
        <taxon>Pseudomonadota</taxon>
        <taxon>Gammaproteobacteria</taxon>
        <taxon>Alteromonadales</taxon>
        <taxon>Shewanellaceae</taxon>
        <taxon>Shewanella</taxon>
    </lineage>
</organism>
<dbReference type="Proteomes" id="UP001202831">
    <property type="component" value="Unassembled WGS sequence"/>
</dbReference>
<evidence type="ECO:0000256" key="5">
    <source>
        <dbReference type="SAM" id="Phobius"/>
    </source>
</evidence>
<evidence type="ECO:0000313" key="7">
    <source>
        <dbReference type="EMBL" id="MCL2913286.1"/>
    </source>
</evidence>
<feature type="transmembrane region" description="Helical" evidence="5">
    <location>
        <begin position="154"/>
        <end position="178"/>
    </location>
</feature>
<dbReference type="Pfam" id="PF07690">
    <property type="entry name" value="MFS_1"/>
    <property type="match status" value="1"/>
</dbReference>
<feature type="transmembrane region" description="Helical" evidence="5">
    <location>
        <begin position="121"/>
        <end position="142"/>
    </location>
</feature>
<reference evidence="7 8" key="1">
    <citation type="submission" date="2022-01" db="EMBL/GenBank/DDBJ databases">
        <title>Whole genome-based taxonomy of the Shewanellaceae.</title>
        <authorList>
            <person name="Martin-Rodriguez A.J."/>
        </authorList>
    </citation>
    <scope>NUCLEOTIDE SEQUENCE [LARGE SCALE GENOMIC DNA]</scope>
    <source>
        <strain evidence="7 8">DSM 21332</strain>
    </source>
</reference>
<keyword evidence="8" id="KW-1185">Reference proteome</keyword>
<feature type="transmembrane region" description="Helical" evidence="5">
    <location>
        <begin position="393"/>
        <end position="418"/>
    </location>
</feature>
<dbReference type="PANTHER" id="PTHR23508">
    <property type="entry name" value="CARBOXYLIC ACID TRANSPORTER PROTEIN HOMOLOG"/>
    <property type="match status" value="1"/>
</dbReference>
<name>A0ABT0N488_9GAMM</name>
<evidence type="ECO:0000256" key="1">
    <source>
        <dbReference type="ARBA" id="ARBA00004141"/>
    </source>
</evidence>
<evidence type="ECO:0000256" key="3">
    <source>
        <dbReference type="ARBA" id="ARBA00022989"/>
    </source>
</evidence>
<dbReference type="PROSITE" id="PS50850">
    <property type="entry name" value="MFS"/>
    <property type="match status" value="1"/>
</dbReference>
<dbReference type="EMBL" id="JAKIKT010000002">
    <property type="protein sequence ID" value="MCL2913286.1"/>
    <property type="molecule type" value="Genomic_DNA"/>
</dbReference>
<accession>A0ABT0N488</accession>
<keyword evidence="3 5" id="KW-1133">Transmembrane helix</keyword>
<feature type="transmembrane region" description="Helical" evidence="5">
    <location>
        <begin position="28"/>
        <end position="51"/>
    </location>
</feature>
<evidence type="ECO:0000259" key="6">
    <source>
        <dbReference type="PROSITE" id="PS50850"/>
    </source>
</evidence>
<evidence type="ECO:0000256" key="4">
    <source>
        <dbReference type="ARBA" id="ARBA00023136"/>
    </source>
</evidence>
<feature type="transmembrane region" description="Helical" evidence="5">
    <location>
        <begin position="271"/>
        <end position="292"/>
    </location>
</feature>
<keyword evidence="4 5" id="KW-0472">Membrane</keyword>
<dbReference type="InterPro" id="IPR020846">
    <property type="entry name" value="MFS_dom"/>
</dbReference>